<dbReference type="Proteomes" id="UP000789525">
    <property type="component" value="Unassembled WGS sequence"/>
</dbReference>
<protein>
    <submittedName>
        <fullName evidence="1">5633_t:CDS:1</fullName>
    </submittedName>
</protein>
<gene>
    <name evidence="1" type="ORF">ACOLOM_LOCUS3439</name>
</gene>
<dbReference type="EMBL" id="CAJVPT010005098">
    <property type="protein sequence ID" value="CAG8516099.1"/>
    <property type="molecule type" value="Genomic_DNA"/>
</dbReference>
<name>A0ACA9LCB7_9GLOM</name>
<proteinExistence type="predicted"/>
<sequence length="121" mass="13148">MDMKVQIAGARLARQVMSTPPLSGLRNAETTPRCLVPDNASDEEWKTWVFRTFNPVSHPIGTCAMMRQDMGGVVDGKLKLYGAKNVRIVDASVMPTQVSAHLSSTLYGIAEKVADMIKAGL</sequence>
<accession>A0ACA9LCB7</accession>
<comment type="caution">
    <text evidence="1">The sequence shown here is derived from an EMBL/GenBank/DDBJ whole genome shotgun (WGS) entry which is preliminary data.</text>
</comment>
<evidence type="ECO:0000313" key="2">
    <source>
        <dbReference type="Proteomes" id="UP000789525"/>
    </source>
</evidence>
<reference evidence="1" key="1">
    <citation type="submission" date="2021-06" db="EMBL/GenBank/DDBJ databases">
        <authorList>
            <person name="Kallberg Y."/>
            <person name="Tangrot J."/>
            <person name="Rosling A."/>
        </authorList>
    </citation>
    <scope>NUCLEOTIDE SEQUENCE</scope>
    <source>
        <strain evidence="1">CL356</strain>
    </source>
</reference>
<evidence type="ECO:0000313" key="1">
    <source>
        <dbReference type="EMBL" id="CAG8516099.1"/>
    </source>
</evidence>
<keyword evidence="2" id="KW-1185">Reference proteome</keyword>
<organism evidence="1 2">
    <name type="scientific">Acaulospora colombiana</name>
    <dbReference type="NCBI Taxonomy" id="27376"/>
    <lineage>
        <taxon>Eukaryota</taxon>
        <taxon>Fungi</taxon>
        <taxon>Fungi incertae sedis</taxon>
        <taxon>Mucoromycota</taxon>
        <taxon>Glomeromycotina</taxon>
        <taxon>Glomeromycetes</taxon>
        <taxon>Diversisporales</taxon>
        <taxon>Acaulosporaceae</taxon>
        <taxon>Acaulospora</taxon>
    </lineage>
</organism>